<protein>
    <submittedName>
        <fullName evidence="1">Conjugal transfer protein TraA</fullName>
    </submittedName>
</protein>
<dbReference type="AlphaFoldDB" id="A0A1Y3Z6H3"/>
<dbReference type="RefSeq" id="WP_162614279.1">
    <property type="nucleotide sequence ID" value="NZ_NFII01000001.1"/>
</dbReference>
<accession>A0A1Y3Z6H3</accession>
<dbReference type="EMBL" id="NFII01000001">
    <property type="protein sequence ID" value="OUO03210.1"/>
    <property type="molecule type" value="Genomic_DNA"/>
</dbReference>
<evidence type="ECO:0000313" key="2">
    <source>
        <dbReference type="Proteomes" id="UP000195386"/>
    </source>
</evidence>
<sequence length="64" mass="7190">MKGLNVAVVDCDYPQHSIIKQKKRDMEVVRITAVYQNRLVEQAGRLKKKAYPVIGSTPANCMAD</sequence>
<evidence type="ECO:0000313" key="1">
    <source>
        <dbReference type="EMBL" id="OUO03210.1"/>
    </source>
</evidence>
<dbReference type="Proteomes" id="UP000195386">
    <property type="component" value="Unassembled WGS sequence"/>
</dbReference>
<organism evidence="1 2">
    <name type="scientific">Bacteroides clarus</name>
    <dbReference type="NCBI Taxonomy" id="626929"/>
    <lineage>
        <taxon>Bacteria</taxon>
        <taxon>Pseudomonadati</taxon>
        <taxon>Bacteroidota</taxon>
        <taxon>Bacteroidia</taxon>
        <taxon>Bacteroidales</taxon>
        <taxon>Bacteroidaceae</taxon>
        <taxon>Bacteroides</taxon>
    </lineage>
</organism>
<reference evidence="2" key="1">
    <citation type="submission" date="2017-04" db="EMBL/GenBank/DDBJ databases">
        <title>Function of individual gut microbiota members based on whole genome sequencing of pure cultures obtained from chicken caecum.</title>
        <authorList>
            <person name="Medvecky M."/>
            <person name="Cejkova D."/>
            <person name="Polansky O."/>
            <person name="Karasova D."/>
            <person name="Kubasova T."/>
            <person name="Cizek A."/>
            <person name="Rychlik I."/>
        </authorList>
    </citation>
    <scope>NUCLEOTIDE SEQUENCE [LARGE SCALE GENOMIC DNA]</scope>
    <source>
        <strain evidence="2">An43</strain>
    </source>
</reference>
<comment type="caution">
    <text evidence="1">The sequence shown here is derived from an EMBL/GenBank/DDBJ whole genome shotgun (WGS) entry which is preliminary data.</text>
</comment>
<name>A0A1Y3Z6H3_9BACE</name>
<proteinExistence type="predicted"/>
<gene>
    <name evidence="1" type="ORF">B5F97_02010</name>
</gene>